<name>A0A4Y2QTD1_ARAVE</name>
<protein>
    <submittedName>
        <fullName evidence="1">Uncharacterized protein</fullName>
    </submittedName>
</protein>
<dbReference type="AlphaFoldDB" id="A0A4Y2QTD1"/>
<accession>A0A4Y2QTD1</accession>
<organism evidence="1 2">
    <name type="scientific">Araneus ventricosus</name>
    <name type="common">Orbweaver spider</name>
    <name type="synonym">Epeira ventricosa</name>
    <dbReference type="NCBI Taxonomy" id="182803"/>
    <lineage>
        <taxon>Eukaryota</taxon>
        <taxon>Metazoa</taxon>
        <taxon>Ecdysozoa</taxon>
        <taxon>Arthropoda</taxon>
        <taxon>Chelicerata</taxon>
        <taxon>Arachnida</taxon>
        <taxon>Araneae</taxon>
        <taxon>Araneomorphae</taxon>
        <taxon>Entelegynae</taxon>
        <taxon>Araneoidea</taxon>
        <taxon>Araneidae</taxon>
        <taxon>Araneus</taxon>
    </lineage>
</organism>
<evidence type="ECO:0000313" key="1">
    <source>
        <dbReference type="EMBL" id="GBN66568.1"/>
    </source>
</evidence>
<comment type="caution">
    <text evidence="1">The sequence shown here is derived from an EMBL/GenBank/DDBJ whole genome shotgun (WGS) entry which is preliminary data.</text>
</comment>
<keyword evidence="2" id="KW-1185">Reference proteome</keyword>
<dbReference type="EMBL" id="BGPR01223068">
    <property type="protein sequence ID" value="GBN66568.1"/>
    <property type="molecule type" value="Genomic_DNA"/>
</dbReference>
<reference evidence="1 2" key="1">
    <citation type="journal article" date="2019" name="Sci. Rep.">
        <title>Orb-weaving spider Araneus ventricosus genome elucidates the spidroin gene catalogue.</title>
        <authorList>
            <person name="Kono N."/>
            <person name="Nakamura H."/>
            <person name="Ohtoshi R."/>
            <person name="Moran D.A.P."/>
            <person name="Shinohara A."/>
            <person name="Yoshida Y."/>
            <person name="Fujiwara M."/>
            <person name="Mori M."/>
            <person name="Tomita M."/>
            <person name="Arakawa K."/>
        </authorList>
    </citation>
    <scope>NUCLEOTIDE SEQUENCE [LARGE SCALE GENOMIC DNA]</scope>
</reference>
<evidence type="ECO:0000313" key="2">
    <source>
        <dbReference type="Proteomes" id="UP000499080"/>
    </source>
</evidence>
<gene>
    <name evidence="1" type="ORF">AVEN_84172_1</name>
</gene>
<sequence>KSQFIPVIICFKNSRYTTLTEKCYHSKLEIEERERLFRFLNNAEEDIPESLSVFLTSTITPIKGENDDEMSTEISSLYPAQNSLIQFIFDNENVSIDKFGPASPKPIVNAKIR</sequence>
<feature type="non-terminal residue" evidence="1">
    <location>
        <position position="1"/>
    </location>
</feature>
<proteinExistence type="predicted"/>
<dbReference type="Proteomes" id="UP000499080">
    <property type="component" value="Unassembled WGS sequence"/>
</dbReference>